<dbReference type="PATRIC" id="fig|253.9.peg.4624"/>
<accession>A0A0N0ZVZ7</accession>
<dbReference type="RefSeq" id="WP_082377141.1">
    <property type="nucleotide sequence ID" value="NZ_LJOD01000009.1"/>
</dbReference>
<dbReference type="AlphaFoldDB" id="A0A0N0ZVZ7"/>
<proteinExistence type="predicted"/>
<name>A0A0N0ZVZ7_CHRID</name>
<sequence length="68" mass="7776">MKKYYVNKTAQSDGDHEVHNENCSFLPSIENRKYLGTFSSCVEAIKEAKKDYPKSNGCYYCSNACHTK</sequence>
<protein>
    <submittedName>
        <fullName evidence="1">Uncharacterized protein</fullName>
    </submittedName>
</protein>
<evidence type="ECO:0000313" key="2">
    <source>
        <dbReference type="Proteomes" id="UP000037953"/>
    </source>
</evidence>
<organism evidence="1 2">
    <name type="scientific">Chryseobacterium indologenes</name>
    <name type="common">Flavobacterium indologenes</name>
    <dbReference type="NCBI Taxonomy" id="253"/>
    <lineage>
        <taxon>Bacteria</taxon>
        <taxon>Pseudomonadati</taxon>
        <taxon>Bacteroidota</taxon>
        <taxon>Flavobacteriia</taxon>
        <taxon>Flavobacteriales</taxon>
        <taxon>Weeksellaceae</taxon>
        <taxon>Chryseobacterium group</taxon>
        <taxon>Chryseobacterium</taxon>
    </lineage>
</organism>
<gene>
    <name evidence="1" type="ORF">AOB46_13725</name>
</gene>
<reference evidence="1 2" key="1">
    <citation type="journal article" date="2015" name="Genom Data">
        <title>Draft genome sequence of a multidrug-resistant Chryseobacterium indologenes isolate from Malaysia.</title>
        <authorList>
            <person name="Yu C.Y."/>
            <person name="Ang G.Y."/>
            <person name="Cheng H.J."/>
            <person name="Cheong Y.M."/>
            <person name="Yin W.F."/>
            <person name="Chan K.G."/>
        </authorList>
    </citation>
    <scope>NUCLEOTIDE SEQUENCE [LARGE SCALE GENOMIC DNA]</scope>
    <source>
        <strain evidence="1 2">CI_885</strain>
    </source>
</reference>
<reference evidence="2" key="2">
    <citation type="submission" date="2015-09" db="EMBL/GenBank/DDBJ databases">
        <title>Draft genome sequence of a multidrug-resistant Chryseobacterium indologenes isolate from Malaysia.</title>
        <authorList>
            <person name="Yu C.Y."/>
            <person name="Ang G.Y."/>
            <person name="Chan K.-G."/>
        </authorList>
    </citation>
    <scope>NUCLEOTIDE SEQUENCE [LARGE SCALE GENOMIC DNA]</scope>
    <source>
        <strain evidence="2">CI_885</strain>
    </source>
</reference>
<dbReference type="EMBL" id="LJOD01000009">
    <property type="protein sequence ID" value="KPE50449.1"/>
    <property type="molecule type" value="Genomic_DNA"/>
</dbReference>
<evidence type="ECO:0000313" key="1">
    <source>
        <dbReference type="EMBL" id="KPE50449.1"/>
    </source>
</evidence>
<dbReference type="Proteomes" id="UP000037953">
    <property type="component" value="Unassembled WGS sequence"/>
</dbReference>
<comment type="caution">
    <text evidence="1">The sequence shown here is derived from an EMBL/GenBank/DDBJ whole genome shotgun (WGS) entry which is preliminary data.</text>
</comment>